<dbReference type="EMBL" id="JAKIKS010000001">
    <property type="protein sequence ID" value="MCL1122903.1"/>
    <property type="molecule type" value="Genomic_DNA"/>
</dbReference>
<evidence type="ECO:0000313" key="2">
    <source>
        <dbReference type="Proteomes" id="UP001203423"/>
    </source>
</evidence>
<keyword evidence="2" id="KW-1185">Reference proteome</keyword>
<name>A0ABT0L5D9_9GAMM</name>
<evidence type="ECO:0000313" key="1">
    <source>
        <dbReference type="EMBL" id="MCL1122903.1"/>
    </source>
</evidence>
<reference evidence="1 2" key="1">
    <citation type="submission" date="2022-01" db="EMBL/GenBank/DDBJ databases">
        <title>Whole genome-based taxonomy of the Shewanellaceae.</title>
        <authorList>
            <person name="Martin-Rodriguez A.J."/>
        </authorList>
    </citation>
    <scope>NUCLEOTIDE SEQUENCE [LARGE SCALE GENOMIC DNA]</scope>
    <source>
        <strain evidence="1 2">DSM 17177</strain>
    </source>
</reference>
<dbReference type="Proteomes" id="UP001203423">
    <property type="component" value="Unassembled WGS sequence"/>
</dbReference>
<proteinExistence type="predicted"/>
<organism evidence="1 2">
    <name type="scientific">Shewanella surugensis</name>
    <dbReference type="NCBI Taxonomy" id="212020"/>
    <lineage>
        <taxon>Bacteria</taxon>
        <taxon>Pseudomonadati</taxon>
        <taxon>Pseudomonadota</taxon>
        <taxon>Gammaproteobacteria</taxon>
        <taxon>Alteromonadales</taxon>
        <taxon>Shewanellaceae</taxon>
        <taxon>Shewanella</taxon>
    </lineage>
</organism>
<comment type="caution">
    <text evidence="1">The sequence shown here is derived from an EMBL/GenBank/DDBJ whole genome shotgun (WGS) entry which is preliminary data.</text>
</comment>
<sequence>MITGQKFSLVNYPTKYAPALDGRDAIVELTRTYSQCVIEVSTQSLPQAISTHENSTNNTLNQYRISQLTTKENVINFHLKAYAPQALWRSLGGRRPQSGFYKREALMLNWLLNMEVVGPAILLTPLFITRRSGTILKSTTFH</sequence>
<protein>
    <submittedName>
        <fullName evidence="1">Uncharacterized protein</fullName>
    </submittedName>
</protein>
<dbReference type="RefSeq" id="WP_248938182.1">
    <property type="nucleotide sequence ID" value="NZ_JAKIKS010000001.1"/>
</dbReference>
<accession>A0ABT0L5D9</accession>
<gene>
    <name evidence="1" type="ORF">L2764_00005</name>
</gene>